<dbReference type="RefSeq" id="XP_028545592.1">
    <property type="nucleotide sequence ID" value="XM_028689791.1"/>
</dbReference>
<name>A0A1Y1JRA0_PLAGO</name>
<feature type="chain" id="PRO_5013254157" description="Copper transport protein" evidence="6">
    <location>
        <begin position="27"/>
        <end position="161"/>
    </location>
</feature>
<comment type="caution">
    <text evidence="7">The sequence shown here is derived from an EMBL/GenBank/DDBJ whole genome shotgun (WGS) entry which is preliminary data.</text>
</comment>
<dbReference type="GO" id="GO:0005886">
    <property type="term" value="C:plasma membrane"/>
    <property type="evidence" value="ECO:0007669"/>
    <property type="project" value="TreeGrafter"/>
</dbReference>
<keyword evidence="8" id="KW-1185">Reference proteome</keyword>
<dbReference type="Proteomes" id="UP000195521">
    <property type="component" value="Unassembled WGS sequence"/>
</dbReference>
<evidence type="ECO:0000256" key="1">
    <source>
        <dbReference type="ARBA" id="ARBA00004141"/>
    </source>
</evidence>
<keyword evidence="2 5" id="KW-0812">Transmembrane</keyword>
<evidence type="ECO:0000313" key="8">
    <source>
        <dbReference type="Proteomes" id="UP000195521"/>
    </source>
</evidence>
<comment type="similarity">
    <text evidence="5">Belongs to the copper transporter (Ctr) (TC 1.A.56) family. SLC31A subfamily.</text>
</comment>
<evidence type="ECO:0000256" key="3">
    <source>
        <dbReference type="ARBA" id="ARBA00022989"/>
    </source>
</evidence>
<feature type="signal peptide" evidence="6">
    <location>
        <begin position="1"/>
        <end position="26"/>
    </location>
</feature>
<evidence type="ECO:0000256" key="5">
    <source>
        <dbReference type="RuleBase" id="RU367022"/>
    </source>
</evidence>
<keyword evidence="3 5" id="KW-1133">Transmembrane helix</keyword>
<dbReference type="EMBL" id="BDQF01000014">
    <property type="protein sequence ID" value="GAW83003.1"/>
    <property type="molecule type" value="Genomic_DNA"/>
</dbReference>
<proteinExistence type="inferred from homology"/>
<comment type="subcellular location">
    <subcellularLocation>
        <location evidence="1 5">Membrane</location>
        <topology evidence="1 5">Multi-pass membrane protein</topology>
    </subcellularLocation>
</comment>
<reference evidence="8" key="1">
    <citation type="submission" date="2017-04" db="EMBL/GenBank/DDBJ databases">
        <title>Plasmodium gonderi genome.</title>
        <authorList>
            <person name="Arisue N."/>
            <person name="Honma H."/>
            <person name="Kawai S."/>
            <person name="Tougan T."/>
            <person name="Tanabe K."/>
            <person name="Horii T."/>
        </authorList>
    </citation>
    <scope>NUCLEOTIDE SEQUENCE [LARGE SCALE GENOMIC DNA]</scope>
    <source>
        <strain evidence="8">ATCC 30045</strain>
    </source>
</reference>
<evidence type="ECO:0000313" key="7">
    <source>
        <dbReference type="EMBL" id="GAW83003.1"/>
    </source>
</evidence>
<keyword evidence="5" id="KW-0406">Ion transport</keyword>
<dbReference type="GeneID" id="39749741"/>
<dbReference type="Pfam" id="PF04145">
    <property type="entry name" value="Ctr"/>
    <property type="match status" value="1"/>
</dbReference>
<gene>
    <name evidence="7" type="ORF">PGO_132750</name>
</gene>
<dbReference type="PANTHER" id="PTHR12483:SF27">
    <property type="entry name" value="COPPER TRANSPORT PROTEIN CTR1"/>
    <property type="match status" value="1"/>
</dbReference>
<dbReference type="OMA" id="CCHSAKS"/>
<keyword evidence="5" id="KW-0186">Copper</keyword>
<feature type="transmembrane region" description="Helical" evidence="5">
    <location>
        <begin position="63"/>
        <end position="82"/>
    </location>
</feature>
<accession>A0A1Y1JRA0</accession>
<keyword evidence="6" id="KW-0732">Signal</keyword>
<dbReference type="InterPro" id="IPR007274">
    <property type="entry name" value="Cop_transporter"/>
</dbReference>
<sequence length="161" mass="18803">MKGKRNDMYSFIILLFYIHLPAQIKSNSCHGNKSKDGDALPMYFSNDINIKFLFDFFQVTNRYEFFLCNVICLLLGIISVYIKVLKKIYFKKCPNALEEQSIMVNNTFSHKNVKYGILSLFNYTIDFALMLIVMTFNVYIFLSVILGVSVGYFFYGHLLTR</sequence>
<dbReference type="PANTHER" id="PTHR12483">
    <property type="entry name" value="SOLUTE CARRIER FAMILY 31 COPPER TRANSPORTERS"/>
    <property type="match status" value="1"/>
</dbReference>
<feature type="transmembrane region" description="Helical" evidence="5">
    <location>
        <begin position="127"/>
        <end position="155"/>
    </location>
</feature>
<evidence type="ECO:0000256" key="6">
    <source>
        <dbReference type="SAM" id="SignalP"/>
    </source>
</evidence>
<protein>
    <recommendedName>
        <fullName evidence="5">Copper transport protein</fullName>
    </recommendedName>
</protein>
<keyword evidence="5" id="KW-0813">Transport</keyword>
<organism evidence="7 8">
    <name type="scientific">Plasmodium gonderi</name>
    <dbReference type="NCBI Taxonomy" id="77519"/>
    <lineage>
        <taxon>Eukaryota</taxon>
        <taxon>Sar</taxon>
        <taxon>Alveolata</taxon>
        <taxon>Apicomplexa</taxon>
        <taxon>Aconoidasida</taxon>
        <taxon>Haemosporida</taxon>
        <taxon>Plasmodiidae</taxon>
        <taxon>Plasmodium</taxon>
        <taxon>Plasmodium (Plasmodium)</taxon>
    </lineage>
</organism>
<dbReference type="OrthoDB" id="161814at2759"/>
<evidence type="ECO:0000256" key="4">
    <source>
        <dbReference type="ARBA" id="ARBA00023136"/>
    </source>
</evidence>
<dbReference type="GO" id="GO:0005375">
    <property type="term" value="F:copper ion transmembrane transporter activity"/>
    <property type="evidence" value="ECO:0007669"/>
    <property type="project" value="UniProtKB-UniRule"/>
</dbReference>
<evidence type="ECO:0000256" key="2">
    <source>
        <dbReference type="ARBA" id="ARBA00022692"/>
    </source>
</evidence>
<keyword evidence="5" id="KW-0187">Copper transport</keyword>
<keyword evidence="4 5" id="KW-0472">Membrane</keyword>
<dbReference type="AlphaFoldDB" id="A0A1Y1JRA0"/>